<dbReference type="PANTHER" id="PTHR30055">
    <property type="entry name" value="HTH-TYPE TRANSCRIPTIONAL REGULATOR RUTR"/>
    <property type="match status" value="1"/>
</dbReference>
<dbReference type="Gene3D" id="1.10.357.10">
    <property type="entry name" value="Tetracycline Repressor, domain 2"/>
    <property type="match status" value="1"/>
</dbReference>
<keyword evidence="7" id="KW-1185">Reference proteome</keyword>
<evidence type="ECO:0000256" key="2">
    <source>
        <dbReference type="ARBA" id="ARBA00023125"/>
    </source>
</evidence>
<feature type="DNA-binding region" description="H-T-H motif" evidence="4">
    <location>
        <begin position="31"/>
        <end position="50"/>
    </location>
</feature>
<dbReference type="PANTHER" id="PTHR30055:SF234">
    <property type="entry name" value="HTH-TYPE TRANSCRIPTIONAL REGULATOR BETI"/>
    <property type="match status" value="1"/>
</dbReference>
<evidence type="ECO:0000259" key="5">
    <source>
        <dbReference type="PROSITE" id="PS50977"/>
    </source>
</evidence>
<dbReference type="EMBL" id="JACHJP010000004">
    <property type="protein sequence ID" value="MBB4917207.1"/>
    <property type="molecule type" value="Genomic_DNA"/>
</dbReference>
<evidence type="ECO:0000313" key="7">
    <source>
        <dbReference type="Proteomes" id="UP000552644"/>
    </source>
</evidence>
<protein>
    <submittedName>
        <fullName evidence="6">AcrR family transcriptional regulator</fullName>
    </submittedName>
</protein>
<name>A0A7W7QPA2_9ACTN</name>
<evidence type="ECO:0000256" key="4">
    <source>
        <dbReference type="PROSITE-ProRule" id="PRU00335"/>
    </source>
</evidence>
<proteinExistence type="predicted"/>
<dbReference type="InterPro" id="IPR050109">
    <property type="entry name" value="HTH-type_TetR-like_transc_reg"/>
</dbReference>
<organism evidence="6 7">
    <name type="scientific">Streptosporangium saharense</name>
    <dbReference type="NCBI Taxonomy" id="1706840"/>
    <lineage>
        <taxon>Bacteria</taxon>
        <taxon>Bacillati</taxon>
        <taxon>Actinomycetota</taxon>
        <taxon>Actinomycetes</taxon>
        <taxon>Streptosporangiales</taxon>
        <taxon>Streptosporangiaceae</taxon>
        <taxon>Streptosporangium</taxon>
    </lineage>
</organism>
<dbReference type="InterPro" id="IPR009057">
    <property type="entry name" value="Homeodomain-like_sf"/>
</dbReference>
<dbReference type="Proteomes" id="UP000552644">
    <property type="component" value="Unassembled WGS sequence"/>
</dbReference>
<keyword evidence="1" id="KW-0805">Transcription regulation</keyword>
<dbReference type="Pfam" id="PF00440">
    <property type="entry name" value="TetR_N"/>
    <property type="match status" value="1"/>
</dbReference>
<evidence type="ECO:0000313" key="6">
    <source>
        <dbReference type="EMBL" id="MBB4917207.1"/>
    </source>
</evidence>
<keyword evidence="3" id="KW-0804">Transcription</keyword>
<dbReference type="AlphaFoldDB" id="A0A7W7QPA2"/>
<evidence type="ECO:0000256" key="3">
    <source>
        <dbReference type="ARBA" id="ARBA00023163"/>
    </source>
</evidence>
<comment type="caution">
    <text evidence="6">The sequence shown here is derived from an EMBL/GenBank/DDBJ whole genome shotgun (WGS) entry which is preliminary data.</text>
</comment>
<keyword evidence="2 4" id="KW-0238">DNA-binding</keyword>
<accession>A0A7W7QPA2</accession>
<dbReference type="GO" id="GO:0003700">
    <property type="term" value="F:DNA-binding transcription factor activity"/>
    <property type="evidence" value="ECO:0007669"/>
    <property type="project" value="TreeGrafter"/>
</dbReference>
<dbReference type="PROSITE" id="PS50977">
    <property type="entry name" value="HTH_TETR_2"/>
    <property type="match status" value="1"/>
</dbReference>
<evidence type="ECO:0000256" key="1">
    <source>
        <dbReference type="ARBA" id="ARBA00023015"/>
    </source>
</evidence>
<dbReference type="RefSeq" id="WP_246435778.1">
    <property type="nucleotide sequence ID" value="NZ_JACHJP010000004.1"/>
</dbReference>
<dbReference type="SUPFAM" id="SSF46689">
    <property type="entry name" value="Homeodomain-like"/>
    <property type="match status" value="1"/>
</dbReference>
<feature type="domain" description="HTH tetR-type" evidence="5">
    <location>
        <begin position="8"/>
        <end position="68"/>
    </location>
</feature>
<dbReference type="PRINTS" id="PR00455">
    <property type="entry name" value="HTHTETR"/>
</dbReference>
<dbReference type="GO" id="GO:0000976">
    <property type="term" value="F:transcription cis-regulatory region binding"/>
    <property type="evidence" value="ECO:0007669"/>
    <property type="project" value="TreeGrafter"/>
</dbReference>
<sequence length="205" mass="22329">MITEEKRAQRRAHIADTAMRLFAERGFDAVTVNEVAEAAGVVKATLFGYFPTKESLVLHVLDDDLARVVAERVPGQTPLRALREHYHGAVAEPAGSYVPELRAMVRVIQRSPALVAGVSRFRGEQAEALVKALVEAGEPDGIRVRLMAAHIVTAVSTVQETFFQRLTDGMTPLAAGRLVGGDLDLAFDLLERAFGEFSEFGGDER</sequence>
<dbReference type="InterPro" id="IPR001647">
    <property type="entry name" value="HTH_TetR"/>
</dbReference>
<reference evidence="6 7" key="1">
    <citation type="submission" date="2020-08" db="EMBL/GenBank/DDBJ databases">
        <title>Genomic Encyclopedia of Type Strains, Phase III (KMG-III): the genomes of soil and plant-associated and newly described type strains.</title>
        <authorList>
            <person name="Whitman W."/>
        </authorList>
    </citation>
    <scope>NUCLEOTIDE SEQUENCE [LARGE SCALE GENOMIC DNA]</scope>
    <source>
        <strain evidence="6 7">CECT 8840</strain>
    </source>
</reference>
<gene>
    <name evidence="6" type="ORF">FHS44_004315</name>
</gene>